<keyword evidence="2" id="KW-0004">4Fe-4S</keyword>
<reference evidence="8 9" key="1">
    <citation type="submission" date="2018-10" db="EMBL/GenBank/DDBJ databases">
        <title>Rhodobacter sp . BO-81.</title>
        <authorList>
            <person name="Im W.T."/>
        </authorList>
    </citation>
    <scope>NUCLEOTIDE SEQUENCE [LARGE SCALE GENOMIC DNA]</scope>
    <source>
        <strain evidence="8 9">BO-81</strain>
    </source>
</reference>
<dbReference type="PROSITE" id="PS51918">
    <property type="entry name" value="RADICAL_SAM"/>
    <property type="match status" value="1"/>
</dbReference>
<dbReference type="NCBIfam" id="TIGR02495">
    <property type="entry name" value="NrdG2"/>
    <property type="match status" value="1"/>
</dbReference>
<comment type="caution">
    <text evidence="8">The sequence shown here is derived from an EMBL/GenBank/DDBJ whole genome shotgun (WGS) entry which is preliminary data.</text>
</comment>
<dbReference type="GO" id="GO:0046872">
    <property type="term" value="F:metal ion binding"/>
    <property type="evidence" value="ECO:0007669"/>
    <property type="project" value="UniProtKB-KW"/>
</dbReference>
<evidence type="ECO:0000256" key="4">
    <source>
        <dbReference type="ARBA" id="ARBA00022723"/>
    </source>
</evidence>
<dbReference type="InterPro" id="IPR058240">
    <property type="entry name" value="rSAM_sf"/>
</dbReference>
<dbReference type="SFLD" id="SFLDG01094">
    <property type="entry name" value="Uncharacterised_Radical_SAM_Su"/>
    <property type="match status" value="1"/>
</dbReference>
<dbReference type="AlphaFoldDB" id="A0A421BJH5"/>
<protein>
    <submittedName>
        <fullName evidence="8">Anaerobic ribonucleoside-triphosphate reductase activating protein</fullName>
    </submittedName>
</protein>
<dbReference type="CDD" id="cd01335">
    <property type="entry name" value="Radical_SAM"/>
    <property type="match status" value="1"/>
</dbReference>
<dbReference type="InterPro" id="IPR012840">
    <property type="entry name" value="NrdG2"/>
</dbReference>
<dbReference type="InterPro" id="IPR034457">
    <property type="entry name" value="Organic_radical-activating"/>
</dbReference>
<evidence type="ECO:0000256" key="1">
    <source>
        <dbReference type="ARBA" id="ARBA00001966"/>
    </source>
</evidence>
<keyword evidence="9" id="KW-1185">Reference proteome</keyword>
<dbReference type="InterPro" id="IPR013785">
    <property type="entry name" value="Aldolase_TIM"/>
</dbReference>
<dbReference type="RefSeq" id="WP_113901695.1">
    <property type="nucleotide sequence ID" value="NZ_RCHI01000025.1"/>
</dbReference>
<evidence type="ECO:0000256" key="5">
    <source>
        <dbReference type="ARBA" id="ARBA00023004"/>
    </source>
</evidence>
<organism evidence="8 9">
    <name type="scientific">Paenirhodobacter hankyongi</name>
    <dbReference type="NCBI Taxonomy" id="2294033"/>
    <lineage>
        <taxon>Bacteria</taxon>
        <taxon>Pseudomonadati</taxon>
        <taxon>Pseudomonadota</taxon>
        <taxon>Alphaproteobacteria</taxon>
        <taxon>Rhodobacterales</taxon>
        <taxon>Rhodobacter group</taxon>
        <taxon>Paenirhodobacter</taxon>
    </lineage>
</organism>
<dbReference type="Pfam" id="PF04055">
    <property type="entry name" value="Radical_SAM"/>
    <property type="match status" value="1"/>
</dbReference>
<dbReference type="PANTHER" id="PTHR30352">
    <property type="entry name" value="PYRUVATE FORMATE-LYASE-ACTIVATING ENZYME"/>
    <property type="match status" value="1"/>
</dbReference>
<evidence type="ECO:0000313" key="9">
    <source>
        <dbReference type="Proteomes" id="UP000279673"/>
    </source>
</evidence>
<accession>A0A421BJH5</accession>
<evidence type="ECO:0000256" key="6">
    <source>
        <dbReference type="ARBA" id="ARBA00023014"/>
    </source>
</evidence>
<dbReference type="GO" id="GO:0051539">
    <property type="term" value="F:4 iron, 4 sulfur cluster binding"/>
    <property type="evidence" value="ECO:0007669"/>
    <property type="project" value="UniProtKB-KW"/>
</dbReference>
<feature type="domain" description="Radical SAM core" evidence="7">
    <location>
        <begin position="26"/>
        <end position="223"/>
    </location>
</feature>
<comment type="cofactor">
    <cofactor evidence="1">
        <name>[4Fe-4S] cluster</name>
        <dbReference type="ChEBI" id="CHEBI:49883"/>
    </cofactor>
</comment>
<keyword evidence="4" id="KW-0479">Metal-binding</keyword>
<dbReference type="InterPro" id="IPR007197">
    <property type="entry name" value="rSAM"/>
</dbReference>
<evidence type="ECO:0000256" key="3">
    <source>
        <dbReference type="ARBA" id="ARBA00022691"/>
    </source>
</evidence>
<dbReference type="SFLD" id="SFLDS00029">
    <property type="entry name" value="Radical_SAM"/>
    <property type="match status" value="1"/>
</dbReference>
<sequence>MRNAGSLQSPPELRVGGLSRLSACDWPGELVATVFCQGCPWDCAYCHNPHLIPATGGTIPWPGVLAFLEARRGLLDAVVFSGGEPTLQAALPDAIRTVRAMGFRIGLHSAGPYPDRLAQVLSLIDWIGFDVKAAFDDYDPITRTPGGGPRARRSLAHVLASGLPCDIRTTVHDRLLDGAALDRLARDMASAGVPDHRLQPFRAAGCINPDLCAPTGDTTCSRP</sequence>
<dbReference type="Gene3D" id="3.20.20.70">
    <property type="entry name" value="Aldolase class I"/>
    <property type="match status" value="1"/>
</dbReference>
<dbReference type="SUPFAM" id="SSF102114">
    <property type="entry name" value="Radical SAM enzymes"/>
    <property type="match status" value="1"/>
</dbReference>
<keyword evidence="5" id="KW-0408">Iron</keyword>
<name>A0A421BJH5_9RHOB</name>
<proteinExistence type="predicted"/>
<evidence type="ECO:0000256" key="2">
    <source>
        <dbReference type="ARBA" id="ARBA00022485"/>
    </source>
</evidence>
<gene>
    <name evidence="8" type="ORF">DYS74_17475</name>
</gene>
<evidence type="ECO:0000313" key="8">
    <source>
        <dbReference type="EMBL" id="RLL61982.1"/>
    </source>
</evidence>
<keyword evidence="6" id="KW-0411">Iron-sulfur</keyword>
<evidence type="ECO:0000259" key="7">
    <source>
        <dbReference type="PROSITE" id="PS51918"/>
    </source>
</evidence>
<dbReference type="PANTHER" id="PTHR30352:SF13">
    <property type="entry name" value="GLYCYL-RADICAL ENZYME ACTIVATING ENZYME YJJW-RELATED"/>
    <property type="match status" value="1"/>
</dbReference>
<dbReference type="Proteomes" id="UP000279673">
    <property type="component" value="Unassembled WGS sequence"/>
</dbReference>
<dbReference type="EMBL" id="RCHI01000025">
    <property type="protein sequence ID" value="RLL61982.1"/>
    <property type="molecule type" value="Genomic_DNA"/>
</dbReference>
<keyword evidence="3" id="KW-0949">S-adenosyl-L-methionine</keyword>
<dbReference type="GO" id="GO:0003824">
    <property type="term" value="F:catalytic activity"/>
    <property type="evidence" value="ECO:0007669"/>
    <property type="project" value="InterPro"/>
</dbReference>